<organism evidence="1">
    <name type="scientific">marine sediment metagenome</name>
    <dbReference type="NCBI Taxonomy" id="412755"/>
    <lineage>
        <taxon>unclassified sequences</taxon>
        <taxon>metagenomes</taxon>
        <taxon>ecological metagenomes</taxon>
    </lineage>
</organism>
<accession>A0A0F8YFB7</accession>
<evidence type="ECO:0000313" key="1">
    <source>
        <dbReference type="EMBL" id="KKK80127.1"/>
    </source>
</evidence>
<dbReference type="AlphaFoldDB" id="A0A0F8YFB7"/>
<proteinExistence type="predicted"/>
<protein>
    <submittedName>
        <fullName evidence="1">Uncharacterized protein</fullName>
    </submittedName>
</protein>
<feature type="non-terminal residue" evidence="1">
    <location>
        <position position="44"/>
    </location>
</feature>
<dbReference type="EMBL" id="LAZR01053725">
    <property type="protein sequence ID" value="KKK80127.1"/>
    <property type="molecule type" value="Genomic_DNA"/>
</dbReference>
<reference evidence="1" key="1">
    <citation type="journal article" date="2015" name="Nature">
        <title>Complex archaea that bridge the gap between prokaryotes and eukaryotes.</title>
        <authorList>
            <person name="Spang A."/>
            <person name="Saw J.H."/>
            <person name="Jorgensen S.L."/>
            <person name="Zaremba-Niedzwiedzka K."/>
            <person name="Martijn J."/>
            <person name="Lind A.E."/>
            <person name="van Eijk R."/>
            <person name="Schleper C."/>
            <person name="Guy L."/>
            <person name="Ettema T.J."/>
        </authorList>
    </citation>
    <scope>NUCLEOTIDE SEQUENCE</scope>
</reference>
<sequence length="44" mass="4635">MKLLVIGVLALMVAFAYLPAAEAAGTDTIVNVETHANPYGDQFV</sequence>
<name>A0A0F8YFB7_9ZZZZ</name>
<comment type="caution">
    <text evidence="1">The sequence shown here is derived from an EMBL/GenBank/DDBJ whole genome shotgun (WGS) entry which is preliminary data.</text>
</comment>
<gene>
    <name evidence="1" type="ORF">LCGC14_2826640</name>
</gene>